<dbReference type="Pfam" id="PF00067">
    <property type="entry name" value="p450"/>
    <property type="match status" value="1"/>
</dbReference>
<comment type="caution">
    <text evidence="3">The sequence shown here is derived from an EMBL/GenBank/DDBJ whole genome shotgun (WGS) entry which is preliminary data.</text>
</comment>
<evidence type="ECO:0000313" key="4">
    <source>
        <dbReference type="Proteomes" id="UP001239909"/>
    </source>
</evidence>
<dbReference type="EMBL" id="BSYI01000020">
    <property type="protein sequence ID" value="GMG83543.1"/>
    <property type="molecule type" value="Genomic_DNA"/>
</dbReference>
<keyword evidence="2" id="KW-0560">Oxidoreductase</keyword>
<dbReference type="InterPro" id="IPR002397">
    <property type="entry name" value="Cyt_P450_B"/>
</dbReference>
<keyword evidence="2" id="KW-0349">Heme</keyword>
<keyword evidence="4" id="KW-1185">Reference proteome</keyword>
<dbReference type="Proteomes" id="UP001239909">
    <property type="component" value="Unassembled WGS sequence"/>
</dbReference>
<evidence type="ECO:0000256" key="1">
    <source>
        <dbReference type="ARBA" id="ARBA00010617"/>
    </source>
</evidence>
<dbReference type="InterPro" id="IPR017972">
    <property type="entry name" value="Cyt_P450_CS"/>
</dbReference>
<keyword evidence="2" id="KW-0408">Iron</keyword>
<dbReference type="PRINTS" id="PR00359">
    <property type="entry name" value="BP450"/>
</dbReference>
<accession>A0ABQ6LQS0</accession>
<dbReference type="SUPFAM" id="SSF48264">
    <property type="entry name" value="Cytochrome P450"/>
    <property type="match status" value="1"/>
</dbReference>
<gene>
    <name evidence="3" type="ORF">LNKW23_27560</name>
</gene>
<evidence type="ECO:0000313" key="3">
    <source>
        <dbReference type="EMBL" id="GMG83543.1"/>
    </source>
</evidence>
<evidence type="ECO:0000256" key="2">
    <source>
        <dbReference type="RuleBase" id="RU000461"/>
    </source>
</evidence>
<organism evidence="3 4">
    <name type="scientific">Paralimibaculum aggregatum</name>
    <dbReference type="NCBI Taxonomy" id="3036245"/>
    <lineage>
        <taxon>Bacteria</taxon>
        <taxon>Pseudomonadati</taxon>
        <taxon>Pseudomonadota</taxon>
        <taxon>Alphaproteobacteria</taxon>
        <taxon>Rhodobacterales</taxon>
        <taxon>Paracoccaceae</taxon>
        <taxon>Paralimibaculum</taxon>
    </lineage>
</organism>
<dbReference type="InterPro" id="IPR036396">
    <property type="entry name" value="Cyt_P450_sf"/>
</dbReference>
<name>A0ABQ6LQS0_9RHOB</name>
<dbReference type="PANTHER" id="PTHR46696">
    <property type="entry name" value="P450, PUTATIVE (EUROFUNG)-RELATED"/>
    <property type="match status" value="1"/>
</dbReference>
<proteinExistence type="inferred from homology"/>
<protein>
    <submittedName>
        <fullName evidence="3">Cytochrome P450</fullName>
    </submittedName>
</protein>
<keyword evidence="2" id="KW-0503">Monooxygenase</keyword>
<dbReference type="InterPro" id="IPR001128">
    <property type="entry name" value="Cyt_P450"/>
</dbReference>
<reference evidence="3 4" key="1">
    <citation type="submission" date="2023-04" db="EMBL/GenBank/DDBJ databases">
        <title>Marinoamorphus aggregata gen. nov., sp. Nov., isolate from tissue of brittle star Ophioplocus japonicus.</title>
        <authorList>
            <person name="Kawano K."/>
            <person name="Sawayama S."/>
            <person name="Nakagawa S."/>
        </authorList>
    </citation>
    <scope>NUCLEOTIDE SEQUENCE [LARGE SCALE GENOMIC DNA]</scope>
    <source>
        <strain evidence="3 4">NKW23</strain>
    </source>
</reference>
<dbReference type="PANTHER" id="PTHR46696:SF1">
    <property type="entry name" value="CYTOCHROME P450 YJIB-RELATED"/>
    <property type="match status" value="1"/>
</dbReference>
<sequence>MEHPIVIDSAPFLDPSDPAFSVRSAEVEAARARSWYARTPFGIAVLRYDAMKAMILHPALRQGSHRWPEHNGCTGLWAAWWKRIMLNREGPDHARLRRLGAPAFAPRLVSDLVPRFQALADELVAGFEARGECEFMAEFAEPYAARVICALIGLDERHWRELADLTVDMGLALGVTYAREEARIDAATEAMFAFARSVVAARRAAPREDFIGTLIAASAEAGRLAEQELLDMVVLSIFGGIDTTRNQLGLAMQCFLENPAQWALLGARPELARQAVEEVMRVRPTTTWVTREAVEDFEFAGLAIPAGTTIHLFSGCAGTDPARFAPGFDITAERARHFGFGGGKHHCIGSPIARGDMTEALRLLAGRLRNLSPGDGAAFLPDSGNTGPVRLPLRFDPAG</sequence>
<comment type="similarity">
    <text evidence="1 2">Belongs to the cytochrome P450 family.</text>
</comment>
<dbReference type="Gene3D" id="1.10.630.10">
    <property type="entry name" value="Cytochrome P450"/>
    <property type="match status" value="1"/>
</dbReference>
<keyword evidence="2" id="KW-0479">Metal-binding</keyword>
<dbReference type="PROSITE" id="PS00086">
    <property type="entry name" value="CYTOCHROME_P450"/>
    <property type="match status" value="1"/>
</dbReference>
<dbReference type="RefSeq" id="WP_285672337.1">
    <property type="nucleotide sequence ID" value="NZ_BSYI01000020.1"/>
</dbReference>